<keyword evidence="5" id="KW-0378">Hydrolase</keyword>
<evidence type="ECO:0000313" key="7">
    <source>
        <dbReference type="Proteomes" id="UP000724268"/>
    </source>
</evidence>
<evidence type="ECO:0000313" key="6">
    <source>
        <dbReference type="EMBL" id="MBW6394624.1"/>
    </source>
</evidence>
<comment type="caution">
    <text evidence="6">The sequence shown here is derived from an EMBL/GenBank/DDBJ whole genome shotgun (WGS) entry which is preliminary data.</text>
</comment>
<evidence type="ECO:0000256" key="1">
    <source>
        <dbReference type="ARBA" id="ARBA00022553"/>
    </source>
</evidence>
<reference evidence="6 7" key="1">
    <citation type="submission" date="2021-07" db="EMBL/GenBank/DDBJ databases">
        <title>Thermus aquaticus gen. n. and sp. n., a nonsporulating extreme thermophile.</title>
        <authorList>
            <person name="Hu C.-J."/>
            <person name="Li W.-J."/>
            <person name="Xian W.-D."/>
        </authorList>
    </citation>
    <scope>NUCLEOTIDE SEQUENCE [LARGE SCALE GENOMIC DNA]</scope>
    <source>
        <strain evidence="6 7">SYSU G05001</strain>
    </source>
</reference>
<keyword evidence="7" id="KW-1185">Reference proteome</keyword>
<dbReference type="Pfam" id="PF01934">
    <property type="entry name" value="HepT-like"/>
    <property type="match status" value="1"/>
</dbReference>
<keyword evidence="2" id="KW-1277">Toxin-antitoxin system</keyword>
<sequence>MRDWRLYLVDMREFASRALRYREGLGREAVFTDPLRLDAILRNLELLGEAAKRIPPAFRERYPEVPWREIAGLRDVLAHDYFGLDQDILWEVLTEHLPRLLVRLEQILAEAGEEGPR</sequence>
<gene>
    <name evidence="6" type="ORF">KZX47_05580</name>
</gene>
<keyword evidence="3" id="KW-0540">Nuclease</keyword>
<proteinExistence type="predicted"/>
<dbReference type="PANTHER" id="PTHR34139:SF1">
    <property type="entry name" value="RNASE MJ1380-RELATED"/>
    <property type="match status" value="1"/>
</dbReference>
<evidence type="ECO:0000256" key="3">
    <source>
        <dbReference type="ARBA" id="ARBA00022722"/>
    </source>
</evidence>
<dbReference type="InterPro" id="IPR008201">
    <property type="entry name" value="HepT-like"/>
</dbReference>
<evidence type="ECO:0000256" key="2">
    <source>
        <dbReference type="ARBA" id="ARBA00022649"/>
    </source>
</evidence>
<keyword evidence="4" id="KW-0547">Nucleotide-binding</keyword>
<dbReference type="InterPro" id="IPR051813">
    <property type="entry name" value="HepT_RNase_toxin"/>
</dbReference>
<dbReference type="EMBL" id="JAHXRS010000008">
    <property type="protein sequence ID" value="MBW6394624.1"/>
    <property type="molecule type" value="Genomic_DNA"/>
</dbReference>
<accession>A0ABS7A096</accession>
<evidence type="ECO:0000256" key="5">
    <source>
        <dbReference type="ARBA" id="ARBA00022801"/>
    </source>
</evidence>
<keyword evidence="1" id="KW-0597">Phosphoprotein</keyword>
<dbReference type="Proteomes" id="UP000724268">
    <property type="component" value="Unassembled WGS sequence"/>
</dbReference>
<name>A0ABS7A096_9DEIN</name>
<protein>
    <submittedName>
        <fullName evidence="6">DUF86 domain-containing protein</fullName>
    </submittedName>
</protein>
<evidence type="ECO:0000256" key="4">
    <source>
        <dbReference type="ARBA" id="ARBA00022741"/>
    </source>
</evidence>
<dbReference type="PANTHER" id="PTHR34139">
    <property type="entry name" value="UPF0331 PROTEIN MJ0127"/>
    <property type="match status" value="1"/>
</dbReference>
<organism evidence="6 7">
    <name type="scientific">Thermus brevis</name>
    <dbReference type="NCBI Taxonomy" id="2862456"/>
    <lineage>
        <taxon>Bacteria</taxon>
        <taxon>Thermotogati</taxon>
        <taxon>Deinococcota</taxon>
        <taxon>Deinococci</taxon>
        <taxon>Thermales</taxon>
        <taxon>Thermaceae</taxon>
        <taxon>Thermus</taxon>
    </lineage>
</organism>